<gene>
    <name evidence="15" type="ORF">AVW16_11120</name>
</gene>
<feature type="transmembrane region" description="Helical" evidence="13">
    <location>
        <begin position="12"/>
        <end position="34"/>
    </location>
</feature>
<comment type="similarity">
    <text evidence="12">Belongs to the cytochrome b561 family.</text>
</comment>
<evidence type="ECO:0000256" key="8">
    <source>
        <dbReference type="ARBA" id="ARBA00022982"/>
    </source>
</evidence>
<keyword evidence="3" id="KW-0813">Transport</keyword>
<evidence type="ECO:0000256" key="3">
    <source>
        <dbReference type="ARBA" id="ARBA00022448"/>
    </source>
</evidence>
<evidence type="ECO:0000256" key="4">
    <source>
        <dbReference type="ARBA" id="ARBA00022475"/>
    </source>
</evidence>
<proteinExistence type="inferred from homology"/>
<dbReference type="PANTHER" id="PTHR30529:SF1">
    <property type="entry name" value="CYTOCHROME B561 HOMOLOG 2"/>
    <property type="match status" value="1"/>
</dbReference>
<dbReference type="GO" id="GO:0022904">
    <property type="term" value="P:respiratory electron transport chain"/>
    <property type="evidence" value="ECO:0007669"/>
    <property type="project" value="InterPro"/>
</dbReference>
<dbReference type="SUPFAM" id="SSF81342">
    <property type="entry name" value="Transmembrane di-heme cytochromes"/>
    <property type="match status" value="1"/>
</dbReference>
<dbReference type="InterPro" id="IPR016174">
    <property type="entry name" value="Di-haem_cyt_TM"/>
</dbReference>
<evidence type="ECO:0000256" key="13">
    <source>
        <dbReference type="SAM" id="Phobius"/>
    </source>
</evidence>
<dbReference type="STRING" id="1452487.AVW16_11120"/>
<reference evidence="16" key="1">
    <citation type="submission" date="2016-01" db="EMBL/GenBank/DDBJ databases">
        <title>Draft genome of Chromobacterium sp. F49.</title>
        <authorList>
            <person name="Hong K.W."/>
        </authorList>
    </citation>
    <scope>NUCLEOTIDE SEQUENCE [LARGE SCALE GENOMIC DNA]</scope>
    <source>
        <strain evidence="16">CN10</strain>
    </source>
</reference>
<sequence>MNDPAERYAAPTVLLHWLMAALIVATFWLGLTVADMPLSPTKFKWIAWHKWLGVTLLGLLALRLLSRALTRAPALPATMGAHARTMARLGHLGLYALMLAVPLSGWLMSSAYGFPVVYLQLFALPDLVAKNEALGDALGDAHTALNWTLAALVAGHVLAALKHQFVDRDGLMARMRLRRR</sequence>
<evidence type="ECO:0000313" key="15">
    <source>
        <dbReference type="EMBL" id="KZE32921.1"/>
    </source>
</evidence>
<dbReference type="RefSeq" id="WP_066611994.1">
    <property type="nucleotide sequence ID" value="NZ_LQQU01000017.1"/>
</dbReference>
<keyword evidence="9 13" id="KW-1133">Transmembrane helix</keyword>
<feature type="transmembrane region" description="Helical" evidence="13">
    <location>
        <begin position="94"/>
        <end position="124"/>
    </location>
</feature>
<evidence type="ECO:0000256" key="2">
    <source>
        <dbReference type="ARBA" id="ARBA00004651"/>
    </source>
</evidence>
<keyword evidence="16" id="KW-1185">Reference proteome</keyword>
<dbReference type="Pfam" id="PF01292">
    <property type="entry name" value="Ni_hydr_CYTB"/>
    <property type="match status" value="1"/>
</dbReference>
<keyword evidence="5" id="KW-0349">Heme</keyword>
<evidence type="ECO:0000256" key="10">
    <source>
        <dbReference type="ARBA" id="ARBA00023004"/>
    </source>
</evidence>
<evidence type="ECO:0000256" key="7">
    <source>
        <dbReference type="ARBA" id="ARBA00022723"/>
    </source>
</evidence>
<accession>A0A163CPS7</accession>
<evidence type="ECO:0000256" key="9">
    <source>
        <dbReference type="ARBA" id="ARBA00022989"/>
    </source>
</evidence>
<dbReference type="EMBL" id="LQQU01000017">
    <property type="protein sequence ID" value="KZE32921.1"/>
    <property type="molecule type" value="Genomic_DNA"/>
</dbReference>
<name>A0A163CPS7_9NEIS</name>
<keyword evidence="7" id="KW-0479">Metal-binding</keyword>
<evidence type="ECO:0000256" key="5">
    <source>
        <dbReference type="ARBA" id="ARBA00022617"/>
    </source>
</evidence>
<evidence type="ECO:0000259" key="14">
    <source>
        <dbReference type="Pfam" id="PF01292"/>
    </source>
</evidence>
<feature type="transmembrane region" description="Helical" evidence="13">
    <location>
        <begin position="144"/>
        <end position="161"/>
    </location>
</feature>
<feature type="domain" description="Cytochrome b561 bacterial/Ni-hydrogenase" evidence="14">
    <location>
        <begin position="7"/>
        <end position="175"/>
    </location>
</feature>
<keyword evidence="6 13" id="KW-0812">Transmembrane</keyword>
<comment type="cofactor">
    <cofactor evidence="1">
        <name>heme b</name>
        <dbReference type="ChEBI" id="CHEBI:60344"/>
    </cofactor>
</comment>
<dbReference type="AlphaFoldDB" id="A0A163CPS7"/>
<keyword evidence="8" id="KW-0249">Electron transport</keyword>
<dbReference type="GO" id="GO:0009055">
    <property type="term" value="F:electron transfer activity"/>
    <property type="evidence" value="ECO:0007669"/>
    <property type="project" value="InterPro"/>
</dbReference>
<evidence type="ECO:0000313" key="16">
    <source>
        <dbReference type="Proteomes" id="UP000076625"/>
    </source>
</evidence>
<keyword evidence="10" id="KW-0408">Iron</keyword>
<evidence type="ECO:0000256" key="12">
    <source>
        <dbReference type="ARBA" id="ARBA00037975"/>
    </source>
</evidence>
<keyword evidence="11 13" id="KW-0472">Membrane</keyword>
<dbReference type="Proteomes" id="UP000076625">
    <property type="component" value="Unassembled WGS sequence"/>
</dbReference>
<evidence type="ECO:0000256" key="1">
    <source>
        <dbReference type="ARBA" id="ARBA00001970"/>
    </source>
</evidence>
<feature type="transmembrane region" description="Helical" evidence="13">
    <location>
        <begin position="46"/>
        <end position="65"/>
    </location>
</feature>
<dbReference type="GO" id="GO:0046872">
    <property type="term" value="F:metal ion binding"/>
    <property type="evidence" value="ECO:0007669"/>
    <property type="project" value="UniProtKB-KW"/>
</dbReference>
<comment type="caution">
    <text evidence="15">The sequence shown here is derived from an EMBL/GenBank/DDBJ whole genome shotgun (WGS) entry which is preliminary data.</text>
</comment>
<comment type="subcellular location">
    <subcellularLocation>
        <location evidence="2">Cell membrane</location>
        <topology evidence="2">Multi-pass membrane protein</topology>
    </subcellularLocation>
</comment>
<dbReference type="InterPro" id="IPR052168">
    <property type="entry name" value="Cytochrome_b561_oxidase"/>
</dbReference>
<dbReference type="GO" id="GO:0005886">
    <property type="term" value="C:plasma membrane"/>
    <property type="evidence" value="ECO:0007669"/>
    <property type="project" value="UniProtKB-SubCell"/>
</dbReference>
<dbReference type="PANTHER" id="PTHR30529">
    <property type="entry name" value="CYTOCHROME B561"/>
    <property type="match status" value="1"/>
</dbReference>
<protein>
    <submittedName>
        <fullName evidence="15">Cytochrome B</fullName>
    </submittedName>
</protein>
<evidence type="ECO:0000256" key="6">
    <source>
        <dbReference type="ARBA" id="ARBA00022692"/>
    </source>
</evidence>
<dbReference type="InterPro" id="IPR011577">
    <property type="entry name" value="Cyt_b561_bac/Ni-Hgenase"/>
</dbReference>
<dbReference type="OrthoDB" id="8536275at2"/>
<evidence type="ECO:0000256" key="11">
    <source>
        <dbReference type="ARBA" id="ARBA00023136"/>
    </source>
</evidence>
<dbReference type="Gene3D" id="1.20.950.20">
    <property type="entry name" value="Transmembrane di-heme cytochromes, Chain C"/>
    <property type="match status" value="1"/>
</dbReference>
<dbReference type="GO" id="GO:0020037">
    <property type="term" value="F:heme binding"/>
    <property type="evidence" value="ECO:0007669"/>
    <property type="project" value="TreeGrafter"/>
</dbReference>
<keyword evidence="4" id="KW-1003">Cell membrane</keyword>
<organism evidence="15 16">
    <name type="scientific">Crenobacter luteus</name>
    <dbReference type="NCBI Taxonomy" id="1452487"/>
    <lineage>
        <taxon>Bacteria</taxon>
        <taxon>Pseudomonadati</taxon>
        <taxon>Pseudomonadota</taxon>
        <taxon>Betaproteobacteria</taxon>
        <taxon>Neisseriales</taxon>
        <taxon>Neisseriaceae</taxon>
        <taxon>Crenobacter</taxon>
    </lineage>
</organism>